<feature type="compositionally biased region" description="Acidic residues" evidence="2">
    <location>
        <begin position="1753"/>
        <end position="1779"/>
    </location>
</feature>
<protein>
    <submittedName>
        <fullName evidence="3">Uncharacterized protein</fullName>
    </submittedName>
</protein>
<feature type="compositionally biased region" description="Basic and acidic residues" evidence="2">
    <location>
        <begin position="380"/>
        <end position="394"/>
    </location>
</feature>
<dbReference type="EMBL" id="AYSA01000065">
    <property type="protein sequence ID" value="ESZ97853.1"/>
    <property type="molecule type" value="Genomic_DNA"/>
</dbReference>
<feature type="compositionally biased region" description="Basic and acidic residues" evidence="2">
    <location>
        <begin position="1"/>
        <end position="33"/>
    </location>
</feature>
<gene>
    <name evidence="3" type="ORF">SBOR_1729</name>
</gene>
<feature type="region of interest" description="Disordered" evidence="2">
    <location>
        <begin position="1634"/>
        <end position="1656"/>
    </location>
</feature>
<feature type="compositionally biased region" description="Basic and acidic residues" evidence="2">
    <location>
        <begin position="1641"/>
        <end position="1656"/>
    </location>
</feature>
<feature type="compositionally biased region" description="Polar residues" evidence="2">
    <location>
        <begin position="1545"/>
        <end position="1554"/>
    </location>
</feature>
<feature type="compositionally biased region" description="Basic and acidic residues" evidence="2">
    <location>
        <begin position="1213"/>
        <end position="1229"/>
    </location>
</feature>
<feature type="compositionally biased region" description="Low complexity" evidence="2">
    <location>
        <begin position="1055"/>
        <end position="1068"/>
    </location>
</feature>
<feature type="region of interest" description="Disordered" evidence="2">
    <location>
        <begin position="1534"/>
        <end position="1560"/>
    </location>
</feature>
<keyword evidence="1" id="KW-0175">Coiled coil</keyword>
<accession>W9CPA3</accession>
<feature type="coiled-coil region" evidence="1">
    <location>
        <begin position="1078"/>
        <end position="1115"/>
    </location>
</feature>
<reference evidence="3 4" key="1">
    <citation type="journal article" date="2014" name="Genome Announc.">
        <title>Draft genome sequence of Sclerotinia borealis, a psychrophilic plant pathogenic fungus.</title>
        <authorList>
            <person name="Mardanov A.V."/>
            <person name="Beletsky A.V."/>
            <person name="Kadnikov V.V."/>
            <person name="Ignatov A.N."/>
            <person name="Ravin N.V."/>
        </authorList>
    </citation>
    <scope>NUCLEOTIDE SEQUENCE [LARGE SCALE GENOMIC DNA]</scope>
    <source>
        <strain evidence="4">F-4157</strain>
    </source>
</reference>
<feature type="region of interest" description="Disordered" evidence="2">
    <location>
        <begin position="1015"/>
        <end position="1069"/>
    </location>
</feature>
<comment type="caution">
    <text evidence="3">The sequence shown here is derived from an EMBL/GenBank/DDBJ whole genome shotgun (WGS) entry which is preliminary data.</text>
</comment>
<dbReference type="Proteomes" id="UP000019487">
    <property type="component" value="Unassembled WGS sequence"/>
</dbReference>
<organism evidence="3 4">
    <name type="scientific">Sclerotinia borealis (strain F-4128)</name>
    <dbReference type="NCBI Taxonomy" id="1432307"/>
    <lineage>
        <taxon>Eukaryota</taxon>
        <taxon>Fungi</taxon>
        <taxon>Dikarya</taxon>
        <taxon>Ascomycota</taxon>
        <taxon>Pezizomycotina</taxon>
        <taxon>Leotiomycetes</taxon>
        <taxon>Helotiales</taxon>
        <taxon>Sclerotiniaceae</taxon>
        <taxon>Sclerotinia</taxon>
    </lineage>
</organism>
<dbReference type="OrthoDB" id="3559138at2759"/>
<feature type="region of interest" description="Disordered" evidence="2">
    <location>
        <begin position="320"/>
        <end position="394"/>
    </location>
</feature>
<feature type="region of interest" description="Disordered" evidence="2">
    <location>
        <begin position="1735"/>
        <end position="1793"/>
    </location>
</feature>
<name>W9CPA3_SCLBF</name>
<feature type="compositionally biased region" description="Basic and acidic residues" evidence="2">
    <location>
        <begin position="1535"/>
        <end position="1544"/>
    </location>
</feature>
<feature type="region of interest" description="Disordered" evidence="2">
    <location>
        <begin position="1209"/>
        <end position="1233"/>
    </location>
</feature>
<keyword evidence="4" id="KW-1185">Reference proteome</keyword>
<evidence type="ECO:0000256" key="1">
    <source>
        <dbReference type="SAM" id="Coils"/>
    </source>
</evidence>
<evidence type="ECO:0000313" key="3">
    <source>
        <dbReference type="EMBL" id="ESZ97853.1"/>
    </source>
</evidence>
<proteinExistence type="predicted"/>
<sequence length="1810" mass="203900">MDPQADHNQSKPGRDHQVQRDLHHNIPRLRRELQPQSQPIQVQKDWPQYPGRELQDLPFEQSTQSYTELFSQQHYPQADNNIDEKQLAELEEQIKQEYIQQNHQRHWYYARFCHYFAKRRIEQINLPDYHASLLKLRLQNQGVSQRSHPKSTDGPKVEDYFRRLEVFLTAKGPEKSQEVFSNTWNACHSPPYPIFPSGGPAYQNKVARLYQIDIECKLKFYTLLQGGLNVYKVFQQSNDHSDIVGWFHPHQERQHQFVTVETINEPFTFTIPDSFWPTFEGTQIEVNCFVETTSKIKYFFCFDPPVGLNEIPFWNPETRLKGLGSGSSSNGKETVRRRSMSPKKAARSLKKKNSSAKFGRGMDGSCSNEEVKKSSPSLSPRRDSGIESELASKDSIHTITPYDVEEDMVKPLNVESLSSDSGDTDVDTIGEVENVSGLEKEQEKKMDENLDHGLEAFLTPIKSKGEDVPFIDTDDANGEGSNDFSLSLIGLGCMMASNNKLFRVGKGKEERQVETPNRDSNDDAFVTNNLVGIKRMSPKDLPRLNTIGLVRDTCQQLASTGSENELERLLSREQGSEHESPDEYSHIGITQENFKTADLTGRDATSSPESECELERIFSLSREQISEPETLDEHLADEQISGIRSLDNFSDVSEENRRDASIQDFSFRVPYLVRKAGVSVSISPPRFCRSDAPSPSAEILGEVCSLKETEFCASGLKNTVVDEVGRSVTLGSSEESLDGSAQMEDACMFASLEGVSSNCGSAISWSVMRNIKADPFMVKDSEVGSCSDVSVDGLTGAGAEAEDQFDGIQVKVISSSQRRLRDTELDFPSIENYEALPIYDESIDSIEVEDDGDIVSSSERFSPITQGVLSSMTPKHSVPYAIKNNRIPPASYHASIYSSLRPEYVETFDGNSPEESLIGAEGCSEGESEEEMGYIEPQDFWMQACKGKMISKTEREVDTETEVETDEEERQYLLEMGRNMKKRNPGLLGPTVDEDGRVLMGISPARFDGAPRTIRRSIPQMDGPNSPPLLEVDSGPAERIWSPSPRKKLQKVNRSKSPNSMKKSSSSSLGRIFQNSKVEGMEGEIRDLRTEVEELKKMVDNLERELKVVKSIEENGCVAAEKMKRRMNEVWGAIYGKGWDGEKIGEVGEDWKDRDEVECTREVRDAGLLRVVGRMKREMNEKGEKFKESDEFWKERGIEPYEMDLMLPIPTEPESRRNKEKEKDEDPMRVDTSTPMEIPEEEVSKYVATSKGLETNDSLTSQYLEFEDAIISASSNLKPEEELSMWKKEKLDLRYQRKSLENDVRKFRYMVKEALGIELDVAGLGLSSGLGSSLGSRADGAVAVEVDGCEFEESDGGDGEKGREDWMLEEIAEVVEEAPVEISVEIQKDIGREVKEMLDDAEVVDLMVSSPLPPYPVQAIERNLSTFPQHPLTLQRSEDSSISYRGESEEIPVEVEKQVKKMLHNVWVQNVAKIKRFEELPDTDHSLGRYDPVVRMVLWNIIKRNFSREEIERMRWDVSKEGGSGKGRAIFGDSFEERKIREGTGDQQESTQLSEKLDEGCIPDKGPKYIEHLAYLSKAKRTNISRGNINRGMRPIEGCLGLVDMNGGEKIGSWKPGNAEMRELIETGAISAREIGGGKGKGKEMEGEMEKGKKVDSLQDEIAKGKAKEKAVEEAEEKKVEYLMRHVLGRQEVERARMEEWWEIERGRDLEEIRRLGREVEVLRGEVANLKMGVSGVGRGRGRTNMRKRDVCGDEDSGDSEDSGESGEEDGEGERDEENGYGGGGGNAYGNANKKGFWDWVGGGILWRQD</sequence>
<evidence type="ECO:0000313" key="4">
    <source>
        <dbReference type="Proteomes" id="UP000019487"/>
    </source>
</evidence>
<dbReference type="HOGENOM" id="CLU_237866_0_0_1"/>
<feature type="region of interest" description="Disordered" evidence="2">
    <location>
        <begin position="558"/>
        <end position="612"/>
    </location>
</feature>
<evidence type="ECO:0000256" key="2">
    <source>
        <dbReference type="SAM" id="MobiDB-lite"/>
    </source>
</evidence>
<feature type="compositionally biased region" description="Basic residues" evidence="2">
    <location>
        <begin position="1045"/>
        <end position="1054"/>
    </location>
</feature>
<feature type="compositionally biased region" description="Basic and acidic residues" evidence="2">
    <location>
        <begin position="565"/>
        <end position="585"/>
    </location>
</feature>
<feature type="region of interest" description="Disordered" evidence="2">
    <location>
        <begin position="1"/>
        <end position="42"/>
    </location>
</feature>
<feature type="compositionally biased region" description="Basic residues" evidence="2">
    <location>
        <begin position="335"/>
        <end position="354"/>
    </location>
</feature>